<feature type="chain" id="PRO_5007887562" description="Carbohydrate-binding module family 52 protein" evidence="2">
    <location>
        <begin position="17"/>
        <end position="224"/>
    </location>
</feature>
<dbReference type="AlphaFoldDB" id="A0A167HHA4"/>
<gene>
    <name evidence="3" type="ORF">CALVIDRAFT_339488</name>
</gene>
<evidence type="ECO:0000256" key="1">
    <source>
        <dbReference type="SAM" id="MobiDB-lite"/>
    </source>
</evidence>
<evidence type="ECO:0000256" key="2">
    <source>
        <dbReference type="SAM" id="SignalP"/>
    </source>
</evidence>
<evidence type="ECO:0008006" key="5">
    <source>
        <dbReference type="Google" id="ProtNLM"/>
    </source>
</evidence>
<dbReference type="OrthoDB" id="10520097at2759"/>
<sequence>MTRSFLLLALITLAAAQRCTKPGYGTDPVCSHGSDPYCDGSQCLYQSCTKGFYASQVQEEGIIFDSETANLCSPCPGEGQTTDVSQGGLTYGIGECYIPCGPVRAPFFNMIDSKAKYCIHAGKMLRPFLGRAFPHSRPDGFHAVRQQPERHLRGDVHRGRVRPFPLPFTPSRELTPLLFSNRGADPSPSPMLTPSAPSATRHGSRSGPHPRARRCPPGTSRRPR</sequence>
<protein>
    <recommendedName>
        <fullName evidence="5">Carbohydrate-binding module family 52 protein</fullName>
    </recommendedName>
</protein>
<feature type="region of interest" description="Disordered" evidence="1">
    <location>
        <begin position="139"/>
        <end position="224"/>
    </location>
</feature>
<accession>A0A167HHA4</accession>
<feature type="compositionally biased region" description="Basic residues" evidence="1">
    <location>
        <begin position="202"/>
        <end position="214"/>
    </location>
</feature>
<proteinExistence type="predicted"/>
<keyword evidence="2" id="KW-0732">Signal</keyword>
<keyword evidence="4" id="KW-1185">Reference proteome</keyword>
<dbReference type="EMBL" id="KV417320">
    <property type="protein sequence ID" value="KZO91628.1"/>
    <property type="molecule type" value="Genomic_DNA"/>
</dbReference>
<feature type="signal peptide" evidence="2">
    <location>
        <begin position="1"/>
        <end position="16"/>
    </location>
</feature>
<feature type="compositionally biased region" description="Basic and acidic residues" evidence="1">
    <location>
        <begin position="139"/>
        <end position="158"/>
    </location>
</feature>
<reference evidence="3 4" key="1">
    <citation type="journal article" date="2016" name="Mol. Biol. Evol.">
        <title>Comparative Genomics of Early-Diverging Mushroom-Forming Fungi Provides Insights into the Origins of Lignocellulose Decay Capabilities.</title>
        <authorList>
            <person name="Nagy L.G."/>
            <person name="Riley R."/>
            <person name="Tritt A."/>
            <person name="Adam C."/>
            <person name="Daum C."/>
            <person name="Floudas D."/>
            <person name="Sun H."/>
            <person name="Yadav J.S."/>
            <person name="Pangilinan J."/>
            <person name="Larsson K.H."/>
            <person name="Matsuura K."/>
            <person name="Barry K."/>
            <person name="Labutti K."/>
            <person name="Kuo R."/>
            <person name="Ohm R.A."/>
            <person name="Bhattacharya S.S."/>
            <person name="Shirouzu T."/>
            <person name="Yoshinaga Y."/>
            <person name="Martin F.M."/>
            <person name="Grigoriev I.V."/>
            <person name="Hibbett D.S."/>
        </authorList>
    </citation>
    <scope>NUCLEOTIDE SEQUENCE [LARGE SCALE GENOMIC DNA]</scope>
    <source>
        <strain evidence="3 4">TUFC12733</strain>
    </source>
</reference>
<organism evidence="3 4">
    <name type="scientific">Calocera viscosa (strain TUFC12733)</name>
    <dbReference type="NCBI Taxonomy" id="1330018"/>
    <lineage>
        <taxon>Eukaryota</taxon>
        <taxon>Fungi</taxon>
        <taxon>Dikarya</taxon>
        <taxon>Basidiomycota</taxon>
        <taxon>Agaricomycotina</taxon>
        <taxon>Dacrymycetes</taxon>
        <taxon>Dacrymycetales</taxon>
        <taxon>Dacrymycetaceae</taxon>
        <taxon>Calocera</taxon>
    </lineage>
</organism>
<name>A0A167HHA4_CALVF</name>
<evidence type="ECO:0000313" key="4">
    <source>
        <dbReference type="Proteomes" id="UP000076738"/>
    </source>
</evidence>
<evidence type="ECO:0000313" key="3">
    <source>
        <dbReference type="EMBL" id="KZO91628.1"/>
    </source>
</evidence>
<dbReference type="Proteomes" id="UP000076738">
    <property type="component" value="Unassembled WGS sequence"/>
</dbReference>